<organism evidence="2 3">
    <name type="scientific">Enterococcus villorum</name>
    <dbReference type="NCBI Taxonomy" id="112904"/>
    <lineage>
        <taxon>Bacteria</taxon>
        <taxon>Bacillati</taxon>
        <taxon>Bacillota</taxon>
        <taxon>Bacilli</taxon>
        <taxon>Lactobacillales</taxon>
        <taxon>Enterococcaceae</taxon>
        <taxon>Enterococcus</taxon>
    </lineage>
</organism>
<dbReference type="InterPro" id="IPR007921">
    <property type="entry name" value="CHAP_dom"/>
</dbReference>
<proteinExistence type="predicted"/>
<sequence>MKKIAYVVIAAPFLILLPFLLFLVVFSANQNGDASEFEPSTPQEQVALEIAHFVQEHGGTKEFAAAWIGNMEHESGLIPSRIQGDLPFHDIWAYNPKIGGYALGLAQWDLSRRVNLLNQAKEQGKDWRNVAFQMDFAWNHDGSDSELLKKMSEGTSVDALAVDILKYWERAGTKEDPVEQLKRKNSANNWYKRLFEGSLGGGSANIGDGKIDILEAVMGQIINGGQCYGLTAYYVQNQGGPQMMGSGFVYAETIGSDYDWDKHGWEVIFDPKPSEIKAGDVINWYAGQNLSPGVYGHTGIVASVESEQRLITYEQNAEQGQICAKYSRQWGREFTKVASIVRKK</sequence>
<reference evidence="2 3" key="1">
    <citation type="journal article" date="2017" name="BMC Microbiol.">
        <title>Comparative genomics of Enterococcus spp. isolated from bovine feces.</title>
        <authorList>
            <person name="Beukers A.G."/>
            <person name="Zaheer R."/>
            <person name="Goji N."/>
            <person name="Amoako K.K."/>
            <person name="Chaves A.V."/>
            <person name="Ward M.P."/>
            <person name="McAllister T.A."/>
        </authorList>
    </citation>
    <scope>NUCLEOTIDE SEQUENCE [LARGE SCALE GENOMIC DNA]</scope>
    <source>
        <strain evidence="2 3">F1129D 143</strain>
    </source>
</reference>
<protein>
    <submittedName>
        <fullName evidence="2">Amidase</fullName>
    </submittedName>
</protein>
<evidence type="ECO:0000313" key="3">
    <source>
        <dbReference type="Proteomes" id="UP000192477"/>
    </source>
</evidence>
<dbReference type="OrthoDB" id="2328223at2"/>
<feature type="domain" description="Peptidase C51" evidence="1">
    <location>
        <begin position="202"/>
        <end position="342"/>
    </location>
</feature>
<dbReference type="RefSeq" id="WP_081181948.1">
    <property type="nucleotide sequence ID" value="NZ_MJEA01000001.1"/>
</dbReference>
<dbReference type="InterPro" id="IPR038765">
    <property type="entry name" value="Papain-like_cys_pep_sf"/>
</dbReference>
<name>A0A1V8YGA3_9ENTE</name>
<dbReference type="STRING" id="112904.BH747_02020"/>
<evidence type="ECO:0000259" key="1">
    <source>
        <dbReference type="PROSITE" id="PS50911"/>
    </source>
</evidence>
<dbReference type="Pfam" id="PF05257">
    <property type="entry name" value="CHAP"/>
    <property type="match status" value="1"/>
</dbReference>
<accession>A0A1V8YGA3</accession>
<dbReference type="Pfam" id="PF18013">
    <property type="entry name" value="Phage_lysozyme2"/>
    <property type="match status" value="1"/>
</dbReference>
<comment type="caution">
    <text evidence="2">The sequence shown here is derived from an EMBL/GenBank/DDBJ whole genome shotgun (WGS) entry which is preliminary data.</text>
</comment>
<dbReference type="InterPro" id="IPR041219">
    <property type="entry name" value="Phage_lysozyme2"/>
</dbReference>
<dbReference type="Proteomes" id="UP000192477">
    <property type="component" value="Unassembled WGS sequence"/>
</dbReference>
<dbReference type="SUPFAM" id="SSF54001">
    <property type="entry name" value="Cysteine proteinases"/>
    <property type="match status" value="1"/>
</dbReference>
<dbReference type="EMBL" id="MJEA01000001">
    <property type="protein sequence ID" value="OQO71630.1"/>
    <property type="molecule type" value="Genomic_DNA"/>
</dbReference>
<dbReference type="Gene3D" id="3.90.1720.10">
    <property type="entry name" value="endopeptidase domain like (from Nostoc punctiforme)"/>
    <property type="match status" value="1"/>
</dbReference>
<evidence type="ECO:0000313" key="2">
    <source>
        <dbReference type="EMBL" id="OQO71630.1"/>
    </source>
</evidence>
<dbReference type="AlphaFoldDB" id="A0A1V8YGA3"/>
<gene>
    <name evidence="2" type="ORF">BH747_02020</name>
</gene>
<dbReference type="PROSITE" id="PS50911">
    <property type="entry name" value="CHAP"/>
    <property type="match status" value="1"/>
</dbReference>
<dbReference type="Gene3D" id="1.10.530.10">
    <property type="match status" value="1"/>
</dbReference>